<organism evidence="1 2">
    <name type="scientific">Enterovirga rhinocerotis</name>
    <dbReference type="NCBI Taxonomy" id="1339210"/>
    <lineage>
        <taxon>Bacteria</taxon>
        <taxon>Pseudomonadati</taxon>
        <taxon>Pseudomonadota</taxon>
        <taxon>Alphaproteobacteria</taxon>
        <taxon>Hyphomicrobiales</taxon>
        <taxon>Methylobacteriaceae</taxon>
        <taxon>Enterovirga</taxon>
    </lineage>
</organism>
<comment type="caution">
    <text evidence="1">The sequence shown here is derived from an EMBL/GenBank/DDBJ whole genome shotgun (WGS) entry which is preliminary data.</text>
</comment>
<sequence>MASWGDINAALNRLVREGVIAGFKTNRGDKSSRDGLHVDIVPAAGGDAEGTRQTILDLLTPLDDEVTVAVTTATPANA</sequence>
<dbReference type="AlphaFoldDB" id="A0A4R7CC72"/>
<proteinExistence type="predicted"/>
<name>A0A4R7CC72_9HYPH</name>
<reference evidence="1 2" key="1">
    <citation type="submission" date="2019-03" db="EMBL/GenBank/DDBJ databases">
        <title>Genomic Encyclopedia of Type Strains, Phase IV (KMG-IV): sequencing the most valuable type-strain genomes for metagenomic binning, comparative biology and taxonomic classification.</title>
        <authorList>
            <person name="Goeker M."/>
        </authorList>
    </citation>
    <scope>NUCLEOTIDE SEQUENCE [LARGE SCALE GENOMIC DNA]</scope>
    <source>
        <strain evidence="1 2">DSM 25903</strain>
    </source>
</reference>
<dbReference type="EMBL" id="SNZR01000011">
    <property type="protein sequence ID" value="TDR94387.1"/>
    <property type="molecule type" value="Genomic_DNA"/>
</dbReference>
<dbReference type="OrthoDB" id="9991473at2"/>
<keyword evidence="2" id="KW-1185">Reference proteome</keyword>
<dbReference type="RefSeq" id="WP_133769287.1">
    <property type="nucleotide sequence ID" value="NZ_SNZR01000011.1"/>
</dbReference>
<protein>
    <submittedName>
        <fullName evidence="1">Uncharacterized protein</fullName>
    </submittedName>
</protein>
<evidence type="ECO:0000313" key="1">
    <source>
        <dbReference type="EMBL" id="TDR94387.1"/>
    </source>
</evidence>
<evidence type="ECO:0000313" key="2">
    <source>
        <dbReference type="Proteomes" id="UP000295122"/>
    </source>
</evidence>
<accession>A0A4R7CC72</accession>
<gene>
    <name evidence="1" type="ORF">EV668_1674</name>
</gene>
<dbReference type="Proteomes" id="UP000295122">
    <property type="component" value="Unassembled WGS sequence"/>
</dbReference>